<dbReference type="AlphaFoldDB" id="A0A512B4L2"/>
<feature type="domain" description="AB hydrolase-1" evidence="1">
    <location>
        <begin position="24"/>
        <end position="254"/>
    </location>
</feature>
<dbReference type="PANTHER" id="PTHR43139:SF52">
    <property type="entry name" value="SI:DKEY-122A22.2"/>
    <property type="match status" value="1"/>
</dbReference>
<dbReference type="Pfam" id="PF00561">
    <property type="entry name" value="Abhydrolase_1"/>
    <property type="match status" value="1"/>
</dbReference>
<organism evidence="2 3">
    <name type="scientific">Adhaeribacter aerolatus</name>
    <dbReference type="NCBI Taxonomy" id="670289"/>
    <lineage>
        <taxon>Bacteria</taxon>
        <taxon>Pseudomonadati</taxon>
        <taxon>Bacteroidota</taxon>
        <taxon>Cytophagia</taxon>
        <taxon>Cytophagales</taxon>
        <taxon>Hymenobacteraceae</taxon>
        <taxon>Adhaeribacter</taxon>
    </lineage>
</organism>
<dbReference type="RefSeq" id="WP_146903311.1">
    <property type="nucleotide sequence ID" value="NZ_BJYS01000043.1"/>
</dbReference>
<dbReference type="EMBL" id="BJYS01000043">
    <property type="protein sequence ID" value="GEO06707.1"/>
    <property type="molecule type" value="Genomic_DNA"/>
</dbReference>
<dbReference type="Proteomes" id="UP000321532">
    <property type="component" value="Unassembled WGS sequence"/>
</dbReference>
<gene>
    <name evidence="2" type="ORF">AAE02nite_43710</name>
</gene>
<dbReference type="SUPFAM" id="SSF53474">
    <property type="entry name" value="alpha/beta-Hydrolases"/>
    <property type="match status" value="1"/>
</dbReference>
<reference evidence="2 3" key="1">
    <citation type="submission" date="2019-07" db="EMBL/GenBank/DDBJ databases">
        <title>Whole genome shotgun sequence of Adhaeribacter aerolatus NBRC 106133.</title>
        <authorList>
            <person name="Hosoyama A."/>
            <person name="Uohara A."/>
            <person name="Ohji S."/>
            <person name="Ichikawa N."/>
        </authorList>
    </citation>
    <scope>NUCLEOTIDE SEQUENCE [LARGE SCALE GENOMIC DNA]</scope>
    <source>
        <strain evidence="2 3">NBRC 106133</strain>
    </source>
</reference>
<evidence type="ECO:0000259" key="1">
    <source>
        <dbReference type="Pfam" id="PF00561"/>
    </source>
</evidence>
<sequence length="269" mass="31516">MPIIQRENAKLHYQVFGRGKHIVFAFHGYGQEGSHFQILADALKPDCTVYAFDLFFHGKSKLPKSKWPLRKEFLCALIQQLLDEENISRFSVMAFSMGGKFALTLIEGFPHLIEKVLLVAPDGIKTNFWYSMATYPGWLQGMFKRTVLRPVPFFKFVKLLDRYNVVDKGLLRFANWHMESTPKRLRIYKSWMGFSQLTFDIREIVRLLNQHNTKVYLFLGEFDKVIPQHSLQVFVKAVENCELVLLKTGHTFLLHDVASYLRRHPEVFR</sequence>
<dbReference type="InterPro" id="IPR000073">
    <property type="entry name" value="AB_hydrolase_1"/>
</dbReference>
<dbReference type="Gene3D" id="3.40.50.1820">
    <property type="entry name" value="alpha/beta hydrolase"/>
    <property type="match status" value="1"/>
</dbReference>
<evidence type="ECO:0000313" key="3">
    <source>
        <dbReference type="Proteomes" id="UP000321532"/>
    </source>
</evidence>
<dbReference type="PANTHER" id="PTHR43139">
    <property type="entry name" value="SI:DKEY-122A22.2"/>
    <property type="match status" value="1"/>
</dbReference>
<comment type="caution">
    <text evidence="2">The sequence shown here is derived from an EMBL/GenBank/DDBJ whole genome shotgun (WGS) entry which is preliminary data.</text>
</comment>
<evidence type="ECO:0000313" key="2">
    <source>
        <dbReference type="EMBL" id="GEO06707.1"/>
    </source>
</evidence>
<name>A0A512B4L2_9BACT</name>
<keyword evidence="3" id="KW-1185">Reference proteome</keyword>
<dbReference type="InterPro" id="IPR052370">
    <property type="entry name" value="Meta-cleavage_hydrolase"/>
</dbReference>
<dbReference type="InterPro" id="IPR029058">
    <property type="entry name" value="AB_hydrolase_fold"/>
</dbReference>
<proteinExistence type="predicted"/>
<protein>
    <recommendedName>
        <fullName evidence="1">AB hydrolase-1 domain-containing protein</fullName>
    </recommendedName>
</protein>
<dbReference type="OrthoDB" id="975949at2"/>
<accession>A0A512B4L2</accession>